<keyword evidence="2" id="KW-1185">Reference proteome</keyword>
<reference evidence="1" key="2">
    <citation type="submission" date="2023-06" db="EMBL/GenBank/DDBJ databases">
        <authorList>
            <person name="Swenson N.G."/>
            <person name="Wegrzyn J.L."/>
            <person name="Mcevoy S.L."/>
        </authorList>
    </citation>
    <scope>NUCLEOTIDE SEQUENCE</scope>
    <source>
        <strain evidence="1">NS2018</strain>
        <tissue evidence="1">Leaf</tissue>
    </source>
</reference>
<accession>A0AA39RHU0</accession>
<dbReference type="AlphaFoldDB" id="A0AA39RHU0"/>
<dbReference type="Proteomes" id="UP001168877">
    <property type="component" value="Unassembled WGS sequence"/>
</dbReference>
<comment type="caution">
    <text evidence="1">The sequence shown here is derived from an EMBL/GenBank/DDBJ whole genome shotgun (WGS) entry which is preliminary data.</text>
</comment>
<protein>
    <submittedName>
        <fullName evidence="1">Uncharacterized protein</fullName>
    </submittedName>
</protein>
<proteinExistence type="predicted"/>
<evidence type="ECO:0000313" key="2">
    <source>
        <dbReference type="Proteomes" id="UP001168877"/>
    </source>
</evidence>
<sequence length="158" mass="17949">MKIPSSFSNLMRAVVAPKMGFVRNLNPSIEGRLMHTSECRLLGLHMGTKNVAGCVYHPAPRIIVPLWPPFYKDDGDIFSIAKQLKEKIDKLGVCKVVVGRWPWSMKEEQSEHDLILGAAKVECFMDELLNTGVLKRKIEELKHLYYDVRVVLNESGIK</sequence>
<evidence type="ECO:0000313" key="1">
    <source>
        <dbReference type="EMBL" id="KAK0573637.1"/>
    </source>
</evidence>
<dbReference type="EMBL" id="JAUESC010000387">
    <property type="protein sequence ID" value="KAK0573637.1"/>
    <property type="molecule type" value="Genomic_DNA"/>
</dbReference>
<organism evidence="1 2">
    <name type="scientific">Acer saccharum</name>
    <name type="common">Sugar maple</name>
    <dbReference type="NCBI Taxonomy" id="4024"/>
    <lineage>
        <taxon>Eukaryota</taxon>
        <taxon>Viridiplantae</taxon>
        <taxon>Streptophyta</taxon>
        <taxon>Embryophyta</taxon>
        <taxon>Tracheophyta</taxon>
        <taxon>Spermatophyta</taxon>
        <taxon>Magnoliopsida</taxon>
        <taxon>eudicotyledons</taxon>
        <taxon>Gunneridae</taxon>
        <taxon>Pentapetalae</taxon>
        <taxon>rosids</taxon>
        <taxon>malvids</taxon>
        <taxon>Sapindales</taxon>
        <taxon>Sapindaceae</taxon>
        <taxon>Hippocastanoideae</taxon>
        <taxon>Acereae</taxon>
        <taxon>Acer</taxon>
    </lineage>
</organism>
<name>A0AA39RHU0_ACESA</name>
<reference evidence="1" key="1">
    <citation type="journal article" date="2022" name="Plant J.">
        <title>Strategies of tolerance reflected in two North American maple genomes.</title>
        <authorList>
            <person name="McEvoy S.L."/>
            <person name="Sezen U.U."/>
            <person name="Trouern-Trend A."/>
            <person name="McMahon S.M."/>
            <person name="Schaberg P.G."/>
            <person name="Yang J."/>
            <person name="Wegrzyn J.L."/>
            <person name="Swenson N.G."/>
        </authorList>
    </citation>
    <scope>NUCLEOTIDE SEQUENCE</scope>
    <source>
        <strain evidence="1">NS2018</strain>
    </source>
</reference>
<gene>
    <name evidence="1" type="ORF">LWI29_011255</name>
</gene>